<protein>
    <submittedName>
        <fullName evidence="1">Uncharacterized protein</fullName>
    </submittedName>
</protein>
<proteinExistence type="predicted"/>
<sequence>MRLSHIIPGRLDTCLQLYRLILCKCDPPSIRRLLLLIPELRDLFYCYPETCIRDILDQFPQPIHNLLRASYALHDVAVAKFDPHRTLELLEKVDITRDWCALYPRVLRLGDDPVAALEQLLGLEDDVSTAVDLYAQSINASVEMLSNPFARAQPISLSTTEYIRLASTFLMLNIFHQLRDMFNHHGEPNSFMPAFLRHLAPWQLEQGLSVESFFQRVISTRWFGPPPPLQLSYKFRRSFCIDPTFATSAYIQNYLEIIDGMSGYLYDPPGPGPLSFGQAIRAHQRCPRNAWDCLPHLPAPRFEVVHCHSRHNHLHSHGWAYFEQCHSNGEVAAREYTRFFLELGFFFWDKERLDHWGIADPDEFPRAMLMLKETIEAVKRAW</sequence>
<gene>
    <name evidence="1" type="ORF">K491DRAFT_490266</name>
</gene>
<dbReference type="Proteomes" id="UP000799324">
    <property type="component" value="Unassembled WGS sequence"/>
</dbReference>
<evidence type="ECO:0000313" key="1">
    <source>
        <dbReference type="EMBL" id="KAF2654047.1"/>
    </source>
</evidence>
<organism evidence="1 2">
    <name type="scientific">Lophiostoma macrostomum CBS 122681</name>
    <dbReference type="NCBI Taxonomy" id="1314788"/>
    <lineage>
        <taxon>Eukaryota</taxon>
        <taxon>Fungi</taxon>
        <taxon>Dikarya</taxon>
        <taxon>Ascomycota</taxon>
        <taxon>Pezizomycotina</taxon>
        <taxon>Dothideomycetes</taxon>
        <taxon>Pleosporomycetidae</taxon>
        <taxon>Pleosporales</taxon>
        <taxon>Lophiostomataceae</taxon>
        <taxon>Lophiostoma</taxon>
    </lineage>
</organism>
<dbReference type="OrthoDB" id="3763553at2759"/>
<name>A0A6A6T412_9PLEO</name>
<dbReference type="EMBL" id="MU004370">
    <property type="protein sequence ID" value="KAF2654047.1"/>
    <property type="molecule type" value="Genomic_DNA"/>
</dbReference>
<keyword evidence="2" id="KW-1185">Reference proteome</keyword>
<accession>A0A6A6T412</accession>
<dbReference type="AlphaFoldDB" id="A0A6A6T412"/>
<reference evidence="1" key="1">
    <citation type="journal article" date="2020" name="Stud. Mycol.">
        <title>101 Dothideomycetes genomes: a test case for predicting lifestyles and emergence of pathogens.</title>
        <authorList>
            <person name="Haridas S."/>
            <person name="Albert R."/>
            <person name="Binder M."/>
            <person name="Bloem J."/>
            <person name="Labutti K."/>
            <person name="Salamov A."/>
            <person name="Andreopoulos B."/>
            <person name="Baker S."/>
            <person name="Barry K."/>
            <person name="Bills G."/>
            <person name="Bluhm B."/>
            <person name="Cannon C."/>
            <person name="Castanera R."/>
            <person name="Culley D."/>
            <person name="Daum C."/>
            <person name="Ezra D."/>
            <person name="Gonzalez J."/>
            <person name="Henrissat B."/>
            <person name="Kuo A."/>
            <person name="Liang C."/>
            <person name="Lipzen A."/>
            <person name="Lutzoni F."/>
            <person name="Magnuson J."/>
            <person name="Mondo S."/>
            <person name="Nolan M."/>
            <person name="Ohm R."/>
            <person name="Pangilinan J."/>
            <person name="Park H.-J."/>
            <person name="Ramirez L."/>
            <person name="Alfaro M."/>
            <person name="Sun H."/>
            <person name="Tritt A."/>
            <person name="Yoshinaga Y."/>
            <person name="Zwiers L.-H."/>
            <person name="Turgeon B."/>
            <person name="Goodwin S."/>
            <person name="Spatafora J."/>
            <person name="Crous P."/>
            <person name="Grigoriev I."/>
        </authorList>
    </citation>
    <scope>NUCLEOTIDE SEQUENCE</scope>
    <source>
        <strain evidence="1">CBS 122681</strain>
    </source>
</reference>
<evidence type="ECO:0000313" key="2">
    <source>
        <dbReference type="Proteomes" id="UP000799324"/>
    </source>
</evidence>